<dbReference type="Pfam" id="PF04816">
    <property type="entry name" value="TrmK"/>
    <property type="match status" value="1"/>
</dbReference>
<dbReference type="InterPro" id="IPR029063">
    <property type="entry name" value="SAM-dependent_MTases_sf"/>
</dbReference>
<organism evidence="1 2">
    <name type="scientific">Sporolactobacillus shoreicorticis</name>
    <dbReference type="NCBI Taxonomy" id="1923877"/>
    <lineage>
        <taxon>Bacteria</taxon>
        <taxon>Bacillati</taxon>
        <taxon>Bacillota</taxon>
        <taxon>Bacilli</taxon>
        <taxon>Bacillales</taxon>
        <taxon>Sporolactobacillaceae</taxon>
        <taxon>Sporolactobacillus</taxon>
    </lineage>
</organism>
<comment type="caution">
    <text evidence="1">The sequence shown here is derived from an EMBL/GenBank/DDBJ whole genome shotgun (WGS) entry which is preliminary data.</text>
</comment>
<dbReference type="RefSeq" id="WP_253062148.1">
    <property type="nucleotide sequence ID" value="NZ_JAMXWM010000012.1"/>
</dbReference>
<evidence type="ECO:0000313" key="2">
    <source>
        <dbReference type="Proteomes" id="UP001597399"/>
    </source>
</evidence>
<protein>
    <submittedName>
        <fullName evidence="1">tRNA (Adenine(22)-N(1))-methyltransferase</fullName>
    </submittedName>
</protein>
<proteinExistence type="predicted"/>
<evidence type="ECO:0000313" key="1">
    <source>
        <dbReference type="EMBL" id="MFD2694474.1"/>
    </source>
</evidence>
<dbReference type="SUPFAM" id="SSF53335">
    <property type="entry name" value="S-adenosyl-L-methionine-dependent methyltransferases"/>
    <property type="match status" value="1"/>
</dbReference>
<dbReference type="Proteomes" id="UP001597399">
    <property type="component" value="Unassembled WGS sequence"/>
</dbReference>
<keyword evidence="2" id="KW-1185">Reference proteome</keyword>
<accession>A0ABW5S589</accession>
<dbReference type="PIRSF" id="PIRSF018637">
    <property type="entry name" value="TrmK"/>
    <property type="match status" value="1"/>
</dbReference>
<dbReference type="InterPro" id="IPR006901">
    <property type="entry name" value="TrmK"/>
</dbReference>
<reference evidence="2" key="1">
    <citation type="journal article" date="2019" name="Int. J. Syst. Evol. Microbiol.">
        <title>The Global Catalogue of Microorganisms (GCM) 10K type strain sequencing project: providing services to taxonomists for standard genome sequencing and annotation.</title>
        <authorList>
            <consortium name="The Broad Institute Genomics Platform"/>
            <consortium name="The Broad Institute Genome Sequencing Center for Infectious Disease"/>
            <person name="Wu L."/>
            <person name="Ma J."/>
        </authorList>
    </citation>
    <scope>NUCLEOTIDE SEQUENCE [LARGE SCALE GENOMIC DNA]</scope>
    <source>
        <strain evidence="2">TISTR 2466</strain>
    </source>
</reference>
<dbReference type="PANTHER" id="PTHR38451">
    <property type="entry name" value="TRNA (ADENINE(22)-N(1))-METHYLTRANSFERASE"/>
    <property type="match status" value="1"/>
</dbReference>
<gene>
    <name evidence="1" type="ORF">ACFSUE_12700</name>
</gene>
<dbReference type="Gene3D" id="1.10.287.1890">
    <property type="match status" value="1"/>
</dbReference>
<dbReference type="PANTHER" id="PTHR38451:SF1">
    <property type="entry name" value="TRNA (ADENINE(22)-N(1))-METHYLTRANSFERASE"/>
    <property type="match status" value="1"/>
</dbReference>
<sequence length="235" mass="26571">MDTIHLSPRLKAVLQFIPKSRCLADIGSDHAHLPCRAIQDGRALRAIAGEVRSGPFHQSTSNVAALGFQRYIDVRLGDGLDVIREPGEADAVVIAGMGGELITDILERGKAKINKETALILQPNIREASVRKWLNENSWTIINEAIVEEPPHIYEIILARKETAARKLSELELKMGPILSIRKELVFLKKWKRREQRLIRILQALGQAEQTAELARKREESERELRLIRVCLNQN</sequence>
<dbReference type="Gene3D" id="3.40.50.150">
    <property type="entry name" value="Vaccinia Virus protein VP39"/>
    <property type="match status" value="1"/>
</dbReference>
<name>A0ABW5S589_9BACL</name>
<dbReference type="EMBL" id="JBHUMQ010000027">
    <property type="protein sequence ID" value="MFD2694474.1"/>
    <property type="molecule type" value="Genomic_DNA"/>
</dbReference>